<dbReference type="SUPFAM" id="SSF53756">
    <property type="entry name" value="UDP-Glycosyltransferase/glycogen phosphorylase"/>
    <property type="match status" value="1"/>
</dbReference>
<evidence type="ECO:0000313" key="7">
    <source>
        <dbReference type="Proteomes" id="UP000825935"/>
    </source>
</evidence>
<dbReference type="OMA" id="IRTWEAC"/>
<sequence>MEQQVAHHHQHIVAVPLPYQGHITSLMRFCKMLARHDTLGPRRLQITFIDIHPFENDSDKTAQSATTPTAEPEAIYSSGSTSSSPPILTRDASTSSRHDPLAIRRVRIALPTPSSDFRRPLSFFFESQLPLLLPSLRHLILCLDRQGPPITCFLSDIYMMLPMQDIVDQLRVPRVVLFPFSASRLLLSHYIWKGGDISIEQVLEALKTSADQREVFCRGLPGLPTLFKTDIPTFKHGADDNLYMWNLAIRTWEACQKLDLHAVVVNTFYELESSALKVLSTCNVPIFETGPWIENLDKECSTSLWKEDEACLAWLNQQPEGSVLYISFGSVTVFSESEFGEFLKAVLSSKQRFLWAIRRDLVQGSMATDLTDIISMSDGLGFVVEWAPQLTVLAHPSVGGFFTHCGWNSVMESIAHGVPMLCWPYFADQLVNARCIVDEWKVGLEMEFHHSRSSNSFIGSSIQIERAIRSLMEGEEGKAARQNVAVLKSACTERLSENGGVDAFLKSLFTPHSMSTARVC</sequence>
<dbReference type="EMBL" id="CM035426">
    <property type="protein sequence ID" value="KAH7315772.1"/>
    <property type="molecule type" value="Genomic_DNA"/>
</dbReference>
<evidence type="ECO:0000256" key="1">
    <source>
        <dbReference type="ARBA" id="ARBA00009995"/>
    </source>
</evidence>
<evidence type="ECO:0000256" key="2">
    <source>
        <dbReference type="ARBA" id="ARBA00022679"/>
    </source>
</evidence>
<organism evidence="6 7">
    <name type="scientific">Ceratopteris richardii</name>
    <name type="common">Triangle waterfern</name>
    <dbReference type="NCBI Taxonomy" id="49495"/>
    <lineage>
        <taxon>Eukaryota</taxon>
        <taxon>Viridiplantae</taxon>
        <taxon>Streptophyta</taxon>
        <taxon>Embryophyta</taxon>
        <taxon>Tracheophyta</taxon>
        <taxon>Polypodiopsida</taxon>
        <taxon>Polypodiidae</taxon>
        <taxon>Polypodiales</taxon>
        <taxon>Pteridineae</taxon>
        <taxon>Pteridaceae</taxon>
        <taxon>Parkerioideae</taxon>
        <taxon>Ceratopteris</taxon>
    </lineage>
</organism>
<dbReference type="PANTHER" id="PTHR11926:SF774">
    <property type="entry name" value="UDP-GLYCOSYLTRANSFERASE 85A1-RELATED"/>
    <property type="match status" value="1"/>
</dbReference>
<feature type="region of interest" description="Disordered" evidence="5">
    <location>
        <begin position="57"/>
        <end position="96"/>
    </location>
</feature>
<evidence type="ECO:0000256" key="3">
    <source>
        <dbReference type="RuleBase" id="RU003718"/>
    </source>
</evidence>
<dbReference type="InterPro" id="IPR002213">
    <property type="entry name" value="UDP_glucos_trans"/>
</dbReference>
<evidence type="ECO:0000313" key="6">
    <source>
        <dbReference type="EMBL" id="KAH7315772.1"/>
    </source>
</evidence>
<dbReference type="FunFam" id="3.40.50.2000:FF:000056">
    <property type="entry name" value="Glycosyltransferase"/>
    <property type="match status" value="1"/>
</dbReference>
<evidence type="ECO:0000256" key="4">
    <source>
        <dbReference type="RuleBase" id="RU362057"/>
    </source>
</evidence>
<evidence type="ECO:0000256" key="5">
    <source>
        <dbReference type="SAM" id="MobiDB-lite"/>
    </source>
</evidence>
<dbReference type="GO" id="GO:0080044">
    <property type="term" value="F:quercetin 7-O-glucosyltransferase activity"/>
    <property type="evidence" value="ECO:0007669"/>
    <property type="project" value="TreeGrafter"/>
</dbReference>
<keyword evidence="7" id="KW-1185">Reference proteome</keyword>
<dbReference type="Proteomes" id="UP000825935">
    <property type="component" value="Chromosome 21"/>
</dbReference>
<comment type="similarity">
    <text evidence="1 3">Belongs to the UDP-glycosyltransferase family.</text>
</comment>
<keyword evidence="2 3" id="KW-0808">Transferase</keyword>
<dbReference type="PANTHER" id="PTHR11926">
    <property type="entry name" value="GLUCOSYL/GLUCURONOSYL TRANSFERASES"/>
    <property type="match status" value="1"/>
</dbReference>
<keyword evidence="3" id="KW-0328">Glycosyltransferase</keyword>
<dbReference type="PROSITE" id="PS00375">
    <property type="entry name" value="UDPGT"/>
    <property type="match status" value="1"/>
</dbReference>
<dbReference type="Pfam" id="PF00201">
    <property type="entry name" value="UDPGT"/>
    <property type="match status" value="1"/>
</dbReference>
<gene>
    <name evidence="6" type="ORF">KP509_21G064800</name>
</gene>
<dbReference type="InterPro" id="IPR035595">
    <property type="entry name" value="UDP_glycos_trans_CS"/>
</dbReference>
<dbReference type="AlphaFoldDB" id="A0A8T2SE32"/>
<accession>A0A8T2SE32</accession>
<protein>
    <recommendedName>
        <fullName evidence="4">Glycosyltransferase</fullName>
        <ecNumber evidence="4">2.4.1.-</ecNumber>
    </recommendedName>
</protein>
<dbReference type="CDD" id="cd03784">
    <property type="entry name" value="GT1_Gtf-like"/>
    <property type="match status" value="1"/>
</dbReference>
<name>A0A8T2SE32_CERRI</name>
<reference evidence="6" key="1">
    <citation type="submission" date="2021-08" db="EMBL/GenBank/DDBJ databases">
        <title>WGS assembly of Ceratopteris richardii.</title>
        <authorList>
            <person name="Marchant D.B."/>
            <person name="Chen G."/>
            <person name="Jenkins J."/>
            <person name="Shu S."/>
            <person name="Leebens-Mack J."/>
            <person name="Grimwood J."/>
            <person name="Schmutz J."/>
            <person name="Soltis P."/>
            <person name="Soltis D."/>
            <person name="Chen Z.-H."/>
        </authorList>
    </citation>
    <scope>NUCLEOTIDE SEQUENCE</scope>
    <source>
        <strain evidence="6">Whitten #5841</strain>
        <tissue evidence="6">Leaf</tissue>
    </source>
</reference>
<comment type="caution">
    <text evidence="6">The sequence shown here is derived from an EMBL/GenBank/DDBJ whole genome shotgun (WGS) entry which is preliminary data.</text>
</comment>
<dbReference type="GO" id="GO:0080043">
    <property type="term" value="F:quercetin 3-O-glucosyltransferase activity"/>
    <property type="evidence" value="ECO:0007669"/>
    <property type="project" value="TreeGrafter"/>
</dbReference>
<dbReference type="EC" id="2.4.1.-" evidence="4"/>
<dbReference type="OrthoDB" id="5835829at2759"/>
<dbReference type="Gene3D" id="3.40.50.2000">
    <property type="entry name" value="Glycogen Phosphorylase B"/>
    <property type="match status" value="2"/>
</dbReference>
<proteinExistence type="inferred from homology"/>